<feature type="domain" description="Response regulatory" evidence="6">
    <location>
        <begin position="4"/>
        <end position="121"/>
    </location>
</feature>
<proteinExistence type="predicted"/>
<evidence type="ECO:0000313" key="8">
    <source>
        <dbReference type="Proteomes" id="UP001597493"/>
    </source>
</evidence>
<evidence type="ECO:0000313" key="7">
    <source>
        <dbReference type="EMBL" id="MFD2662177.1"/>
    </source>
</evidence>
<keyword evidence="3" id="KW-0804">Transcription</keyword>
<keyword evidence="1" id="KW-0805">Transcription regulation</keyword>
<dbReference type="Pfam" id="PF00072">
    <property type="entry name" value="Response_reg"/>
    <property type="match status" value="1"/>
</dbReference>
<dbReference type="PROSITE" id="PS00041">
    <property type="entry name" value="HTH_ARAC_FAMILY_1"/>
    <property type="match status" value="1"/>
</dbReference>
<evidence type="ECO:0000259" key="5">
    <source>
        <dbReference type="PROSITE" id="PS01124"/>
    </source>
</evidence>
<evidence type="ECO:0000256" key="3">
    <source>
        <dbReference type="ARBA" id="ARBA00023163"/>
    </source>
</evidence>
<dbReference type="SUPFAM" id="SSF52172">
    <property type="entry name" value="CheY-like"/>
    <property type="match status" value="1"/>
</dbReference>
<comment type="caution">
    <text evidence="7">The sequence shown here is derived from an EMBL/GenBank/DDBJ whole genome shotgun (WGS) entry which is preliminary data.</text>
</comment>
<dbReference type="Proteomes" id="UP001597493">
    <property type="component" value="Unassembled WGS sequence"/>
</dbReference>
<dbReference type="PANTHER" id="PTHR43280">
    <property type="entry name" value="ARAC-FAMILY TRANSCRIPTIONAL REGULATOR"/>
    <property type="match status" value="1"/>
</dbReference>
<dbReference type="SMART" id="SM00448">
    <property type="entry name" value="REC"/>
    <property type="match status" value="1"/>
</dbReference>
<dbReference type="InterPro" id="IPR020449">
    <property type="entry name" value="Tscrpt_reg_AraC-type_HTH"/>
</dbReference>
<keyword evidence="2" id="KW-0238">DNA-binding</keyword>
<protein>
    <submittedName>
        <fullName evidence="7">Response regulator</fullName>
    </submittedName>
</protein>
<dbReference type="CDD" id="cd17536">
    <property type="entry name" value="REC_YesN-like"/>
    <property type="match status" value="1"/>
</dbReference>
<dbReference type="InterPro" id="IPR018060">
    <property type="entry name" value="HTH_AraC"/>
</dbReference>
<evidence type="ECO:0000256" key="2">
    <source>
        <dbReference type="ARBA" id="ARBA00023125"/>
    </source>
</evidence>
<dbReference type="PROSITE" id="PS50110">
    <property type="entry name" value="RESPONSE_REGULATORY"/>
    <property type="match status" value="1"/>
</dbReference>
<sequence>MAWSAIVVEDEAQARAYVKTLLHRSESEFRVVGEAADGKEALELIGRYRPDLVITDIMMPAMDGVELLKKAREAGYDCRFVMLTCMNEFEYARQALEFGASSYMLKLSMDLASFKQMLEKVDAELKKLGRFKRLESYLSALPEETKAATDHPEINKVIDYLNESYRENVTLATAAAYVKMDPSYLSDLFKRKTSYTLTQYVMRLRVDAARFYLTHTGDSVSGIGERVGFMNDNYFIKIFKRFTGVTPSVYRKQHAGGRPE</sequence>
<gene>
    <name evidence="7" type="ORF">ACFSW5_18125</name>
</gene>
<keyword evidence="4" id="KW-0597">Phosphoprotein</keyword>
<evidence type="ECO:0000256" key="4">
    <source>
        <dbReference type="PROSITE-ProRule" id="PRU00169"/>
    </source>
</evidence>
<dbReference type="Pfam" id="PF12833">
    <property type="entry name" value="HTH_18"/>
    <property type="match status" value="1"/>
</dbReference>
<feature type="domain" description="HTH araC/xylS-type" evidence="5">
    <location>
        <begin position="155"/>
        <end position="253"/>
    </location>
</feature>
<name>A0ABW5R138_9BACL</name>
<dbReference type="InterPro" id="IPR009057">
    <property type="entry name" value="Homeodomain-like_sf"/>
</dbReference>
<keyword evidence="8" id="KW-1185">Reference proteome</keyword>
<evidence type="ECO:0000259" key="6">
    <source>
        <dbReference type="PROSITE" id="PS50110"/>
    </source>
</evidence>
<dbReference type="EMBL" id="JBHUMY010000023">
    <property type="protein sequence ID" value="MFD2662177.1"/>
    <property type="molecule type" value="Genomic_DNA"/>
</dbReference>
<dbReference type="SMART" id="SM00342">
    <property type="entry name" value="HTH_ARAC"/>
    <property type="match status" value="1"/>
</dbReference>
<dbReference type="PROSITE" id="PS01124">
    <property type="entry name" value="HTH_ARAC_FAMILY_2"/>
    <property type="match status" value="1"/>
</dbReference>
<dbReference type="InterPro" id="IPR001789">
    <property type="entry name" value="Sig_transdc_resp-reg_receiver"/>
</dbReference>
<dbReference type="RefSeq" id="WP_379276044.1">
    <property type="nucleotide sequence ID" value="NZ_JBHUGT010000023.1"/>
</dbReference>
<feature type="modified residue" description="4-aspartylphosphate" evidence="4">
    <location>
        <position position="56"/>
    </location>
</feature>
<dbReference type="InterPro" id="IPR018062">
    <property type="entry name" value="HTH_AraC-typ_CS"/>
</dbReference>
<evidence type="ECO:0000256" key="1">
    <source>
        <dbReference type="ARBA" id="ARBA00023015"/>
    </source>
</evidence>
<dbReference type="SUPFAM" id="SSF46689">
    <property type="entry name" value="Homeodomain-like"/>
    <property type="match status" value="2"/>
</dbReference>
<dbReference type="PRINTS" id="PR00032">
    <property type="entry name" value="HTHARAC"/>
</dbReference>
<dbReference type="Gene3D" id="1.10.10.60">
    <property type="entry name" value="Homeodomain-like"/>
    <property type="match status" value="2"/>
</dbReference>
<organism evidence="7 8">
    <name type="scientific">Paenibacillus thailandensis</name>
    <dbReference type="NCBI Taxonomy" id="393250"/>
    <lineage>
        <taxon>Bacteria</taxon>
        <taxon>Bacillati</taxon>
        <taxon>Bacillota</taxon>
        <taxon>Bacilli</taxon>
        <taxon>Bacillales</taxon>
        <taxon>Paenibacillaceae</taxon>
        <taxon>Paenibacillus</taxon>
    </lineage>
</organism>
<dbReference type="Gene3D" id="3.40.50.2300">
    <property type="match status" value="1"/>
</dbReference>
<dbReference type="PANTHER" id="PTHR43280:SF28">
    <property type="entry name" value="HTH-TYPE TRANSCRIPTIONAL ACTIVATOR RHAS"/>
    <property type="match status" value="1"/>
</dbReference>
<reference evidence="8" key="1">
    <citation type="journal article" date="2019" name="Int. J. Syst. Evol. Microbiol.">
        <title>The Global Catalogue of Microorganisms (GCM) 10K type strain sequencing project: providing services to taxonomists for standard genome sequencing and annotation.</title>
        <authorList>
            <consortium name="The Broad Institute Genomics Platform"/>
            <consortium name="The Broad Institute Genome Sequencing Center for Infectious Disease"/>
            <person name="Wu L."/>
            <person name="Ma J."/>
        </authorList>
    </citation>
    <scope>NUCLEOTIDE SEQUENCE [LARGE SCALE GENOMIC DNA]</scope>
    <source>
        <strain evidence="8">TISTR 1827</strain>
    </source>
</reference>
<accession>A0ABW5R138</accession>
<dbReference type="InterPro" id="IPR011006">
    <property type="entry name" value="CheY-like_superfamily"/>
</dbReference>